<dbReference type="InParanoid" id="A0A1X7SNX4"/>
<organism evidence="1">
    <name type="scientific">Amphimedon queenslandica</name>
    <name type="common">Sponge</name>
    <dbReference type="NCBI Taxonomy" id="400682"/>
    <lineage>
        <taxon>Eukaryota</taxon>
        <taxon>Metazoa</taxon>
        <taxon>Porifera</taxon>
        <taxon>Demospongiae</taxon>
        <taxon>Heteroscleromorpha</taxon>
        <taxon>Haplosclerida</taxon>
        <taxon>Niphatidae</taxon>
        <taxon>Amphimedon</taxon>
    </lineage>
</organism>
<evidence type="ECO:0000313" key="1">
    <source>
        <dbReference type="EnsemblMetazoa" id="Aqu2.1.03805_001"/>
    </source>
</evidence>
<accession>A0A1X7SNX4</accession>
<sequence length="56" mass="6474">MEVYFLMIYRALVMRRTGGSVPHILQTITVDILRMLQLAPREETSPRIDLMMHAAS</sequence>
<dbReference type="AlphaFoldDB" id="A0A1X7SNX4"/>
<name>A0A1X7SNX4_AMPQE</name>
<protein>
    <submittedName>
        <fullName evidence="1">Uncharacterized protein</fullName>
    </submittedName>
</protein>
<dbReference type="EnsemblMetazoa" id="Aqu2.1.03805_001">
    <property type="protein sequence ID" value="Aqu2.1.03805_001"/>
    <property type="gene ID" value="Aqu2.1.03805"/>
</dbReference>
<reference evidence="1" key="1">
    <citation type="submission" date="2017-05" db="UniProtKB">
        <authorList>
            <consortium name="EnsemblMetazoa"/>
        </authorList>
    </citation>
    <scope>IDENTIFICATION</scope>
</reference>
<proteinExistence type="predicted"/>